<evidence type="ECO:0000313" key="3">
    <source>
        <dbReference type="EMBL" id="KAF4450272.1"/>
    </source>
</evidence>
<proteinExistence type="predicted"/>
<feature type="chain" id="PRO_5034323425" evidence="2">
    <location>
        <begin position="18"/>
        <end position="292"/>
    </location>
</feature>
<name>A0A8H4P6V8_9HYPO</name>
<feature type="compositionally biased region" description="Polar residues" evidence="1">
    <location>
        <begin position="161"/>
        <end position="172"/>
    </location>
</feature>
<reference evidence="3" key="1">
    <citation type="submission" date="2020-01" db="EMBL/GenBank/DDBJ databases">
        <title>Identification and distribution of gene clusters putatively required for synthesis of sphingolipid metabolism inhibitors in phylogenetically diverse species of the filamentous fungus Fusarium.</title>
        <authorList>
            <person name="Kim H.-S."/>
            <person name="Busman M."/>
            <person name="Brown D.W."/>
            <person name="Divon H."/>
            <person name="Uhlig S."/>
            <person name="Proctor R.H."/>
        </authorList>
    </citation>
    <scope>NUCLEOTIDE SEQUENCE</scope>
    <source>
        <strain evidence="3">NRRL 53441</strain>
    </source>
</reference>
<keyword evidence="2" id="KW-0732">Signal</keyword>
<accession>A0A8H4P6V8</accession>
<organism evidence="3 4">
    <name type="scientific">Fusarium austroafricanum</name>
    <dbReference type="NCBI Taxonomy" id="2364996"/>
    <lineage>
        <taxon>Eukaryota</taxon>
        <taxon>Fungi</taxon>
        <taxon>Dikarya</taxon>
        <taxon>Ascomycota</taxon>
        <taxon>Pezizomycotina</taxon>
        <taxon>Sordariomycetes</taxon>
        <taxon>Hypocreomycetidae</taxon>
        <taxon>Hypocreales</taxon>
        <taxon>Nectriaceae</taxon>
        <taxon>Fusarium</taxon>
        <taxon>Fusarium concolor species complex</taxon>
    </lineage>
</organism>
<evidence type="ECO:0000256" key="2">
    <source>
        <dbReference type="SAM" id="SignalP"/>
    </source>
</evidence>
<evidence type="ECO:0000256" key="1">
    <source>
        <dbReference type="SAM" id="MobiDB-lite"/>
    </source>
</evidence>
<keyword evidence="4" id="KW-1185">Reference proteome</keyword>
<feature type="region of interest" description="Disordered" evidence="1">
    <location>
        <begin position="158"/>
        <end position="258"/>
    </location>
</feature>
<feature type="compositionally biased region" description="Low complexity" evidence="1">
    <location>
        <begin position="186"/>
        <end position="201"/>
    </location>
</feature>
<dbReference type="AlphaFoldDB" id="A0A8H4P6V8"/>
<sequence>MYFNYLLLPALFAAVGAADDAVQLTYRTATITQCFIRDTLTRTINGPVGPTCVVKKPANTGDPITIQVQAPNCEACGCKTCVQTMAYTTKFYAFCSTGLYEQDYVITETYSGLDTKPTMDSHSLPFGFTCDVQTCTSCGPEPITATITYPVTNRPYMNAVSHPTQMPAQTNVPVAKPEEDDEGYDSENGSNSKGGSHSNEVPSPPNPPKPNNGQNPDAYPGSGSESKPEQQETSAVKAPGDDSHGFQSSVRSTAVYPGGPSNIPVIVSGAGRHLGLAGAGMAFIAILQLLFL</sequence>
<dbReference type="Proteomes" id="UP000605986">
    <property type="component" value="Unassembled WGS sequence"/>
</dbReference>
<protein>
    <submittedName>
        <fullName evidence="3">Uncharacterized protein</fullName>
    </submittedName>
</protein>
<dbReference type="OrthoDB" id="5101370at2759"/>
<evidence type="ECO:0000313" key="4">
    <source>
        <dbReference type="Proteomes" id="UP000605986"/>
    </source>
</evidence>
<gene>
    <name evidence="3" type="ORF">F53441_6554</name>
</gene>
<feature type="signal peptide" evidence="2">
    <location>
        <begin position="1"/>
        <end position="17"/>
    </location>
</feature>
<comment type="caution">
    <text evidence="3">The sequence shown here is derived from an EMBL/GenBank/DDBJ whole genome shotgun (WGS) entry which is preliminary data.</text>
</comment>
<dbReference type="EMBL" id="JAADJG010000252">
    <property type="protein sequence ID" value="KAF4450272.1"/>
    <property type="molecule type" value="Genomic_DNA"/>
</dbReference>